<reference evidence="1 2" key="1">
    <citation type="journal article" date="2014" name="FEMS Microbiol. Ecol.">
        <title>Sphaerotilus natans encrusted with nanoball-shaped Fe(III) oxide minerals formed by nitrate-reducing mixotrophic Fe(II) oxidation.</title>
        <authorList>
            <person name="Park S."/>
            <person name="Kim D.H."/>
            <person name="Lee J.H."/>
            <person name="Hur H.G."/>
        </authorList>
    </citation>
    <scope>NUCLEOTIDE SEQUENCE [LARGE SCALE GENOMIC DNA]</scope>
    <source>
        <strain evidence="1 2">DSM 6575</strain>
    </source>
</reference>
<dbReference type="eggNOG" id="COG3170">
    <property type="taxonomic scope" value="Bacteria"/>
</dbReference>
<proteinExistence type="predicted"/>
<protein>
    <recommendedName>
        <fullName evidence="3">Tetratricopeptide repeat protein</fullName>
    </recommendedName>
</protein>
<accession>A0A059KIC4</accession>
<dbReference type="AlphaFoldDB" id="A0A059KIC4"/>
<name>A0A059KIC4_9BURK</name>
<comment type="caution">
    <text evidence="1">The sequence shown here is derived from an EMBL/GenBank/DDBJ whole genome shotgun (WGS) entry which is preliminary data.</text>
</comment>
<evidence type="ECO:0008006" key="3">
    <source>
        <dbReference type="Google" id="ProtNLM"/>
    </source>
</evidence>
<organism evidence="1 2">
    <name type="scientific">Sphaerotilus natans subsp. natans DSM 6575</name>
    <dbReference type="NCBI Taxonomy" id="1286631"/>
    <lineage>
        <taxon>Bacteria</taxon>
        <taxon>Pseudomonadati</taxon>
        <taxon>Pseudomonadota</taxon>
        <taxon>Betaproteobacteria</taxon>
        <taxon>Burkholderiales</taxon>
        <taxon>Sphaerotilaceae</taxon>
        <taxon>Sphaerotilus</taxon>
    </lineage>
</organism>
<dbReference type="EMBL" id="AZRA01000097">
    <property type="protein sequence ID" value="KDB51222.1"/>
    <property type="molecule type" value="Genomic_DNA"/>
</dbReference>
<dbReference type="Proteomes" id="UP000026714">
    <property type="component" value="Unassembled WGS sequence"/>
</dbReference>
<evidence type="ECO:0000313" key="1">
    <source>
        <dbReference type="EMBL" id="KDB51222.1"/>
    </source>
</evidence>
<dbReference type="STRING" id="34103.SAMN05421778_10192"/>
<sequence length="234" mass="25812">MCWPGERVAMSAVEQIFQGSIQGSIDPVFAYVRAGRLDCPPGVDPLAAWRHLSGQVARDALDVEAHVRRVLLACQPPLTERVFGALVDLFLALGDRGRGLRRQLLDQAEPWLDPQDAHLLRVHLDSGLPRGTRLPAQDWSLFDSAVLGASAMVELQRREVARETPFQQAMSLLEYGDLEGARGMLEEALLDAPQDDEVLRELLAIYRHSRDDAAKAAMAERLVARHGAVPAGWV</sequence>
<gene>
    <name evidence="1" type="ORF">X805_32320</name>
</gene>
<keyword evidence="2" id="KW-1185">Reference proteome</keyword>
<evidence type="ECO:0000313" key="2">
    <source>
        <dbReference type="Proteomes" id="UP000026714"/>
    </source>
</evidence>